<protein>
    <recommendedName>
        <fullName evidence="6">Trichothecene 3-O-acetyltransferase</fullName>
    </recommendedName>
</protein>
<dbReference type="InterPro" id="IPR023213">
    <property type="entry name" value="CAT-like_dom_sf"/>
</dbReference>
<sequence length="476" mass="53553">MAKREEFHLHASDYQNDPDEERFKISTIDYLTARTYNNYALFFKLDEADKSNVAAVLKEGLERTVSQCRQLVGMVEKDGDGHHSIVKKRESTIKFVVRWLDTPEDNFPSFSDLEKSGFTSPSLGDIAVFSIEGMTYGEKPECSLNANPVMAAFQANFIPGGLIFSMHHHHVANDIMGWASEVHQLAENCYSIVNHTVPPSWDPACLDHTRFLPKDIPEEDKIDGPSPPERHPDHRPSSFVLFHLPKSKAAELKKIATPTDGAWISTYDALSSFIWRILTKHRAPMYKPNMSSSILWGEAVNMRHRLHPRPPERIQGNVLFSALSTTTPVQQPSIAEVISEAPLSRLASYIRSLTNSATEGSLNKVLDMVAPVRDKTSLLLRANSFPPMSIIMTDWRDSRICEADFGFGRPVAFRHPTSVLAEGIVVIYPPRPTGDPDEGCEILIALENELIEKVKEDEETRKYFEFRGVETAFLSS</sequence>
<evidence type="ECO:0000256" key="2">
    <source>
        <dbReference type="ARBA" id="ARBA00023315"/>
    </source>
</evidence>
<keyword evidence="2" id="KW-0012">Acyltransferase</keyword>
<comment type="caution">
    <text evidence="4">The sequence shown here is derived from an EMBL/GenBank/DDBJ whole genome shotgun (WGS) entry which is preliminary data.</text>
</comment>
<proteinExistence type="predicted"/>
<name>A0A2B7XP62_POLH7</name>
<dbReference type="Pfam" id="PF02458">
    <property type="entry name" value="Transferase"/>
    <property type="match status" value="1"/>
</dbReference>
<dbReference type="InterPro" id="IPR051283">
    <property type="entry name" value="Sec_Metabolite_Acyltrans"/>
</dbReference>
<dbReference type="Proteomes" id="UP000224634">
    <property type="component" value="Unassembled WGS sequence"/>
</dbReference>
<dbReference type="EMBL" id="PDNA01000142">
    <property type="protein sequence ID" value="PGH10769.1"/>
    <property type="molecule type" value="Genomic_DNA"/>
</dbReference>
<accession>A0A2B7XP62</accession>
<evidence type="ECO:0000313" key="4">
    <source>
        <dbReference type="EMBL" id="PGH10769.1"/>
    </source>
</evidence>
<dbReference type="PANTHER" id="PTHR31896:SF13">
    <property type="entry name" value="TRICHOTHECENE 3-O-ACETYLTRANSFERASE"/>
    <property type="match status" value="1"/>
</dbReference>
<dbReference type="Gene3D" id="3.30.559.10">
    <property type="entry name" value="Chloramphenicol acetyltransferase-like domain"/>
    <property type="match status" value="2"/>
</dbReference>
<evidence type="ECO:0008006" key="6">
    <source>
        <dbReference type="Google" id="ProtNLM"/>
    </source>
</evidence>
<dbReference type="AlphaFoldDB" id="A0A2B7XP62"/>
<feature type="region of interest" description="Disordered" evidence="3">
    <location>
        <begin position="216"/>
        <end position="235"/>
    </location>
</feature>
<evidence type="ECO:0000313" key="5">
    <source>
        <dbReference type="Proteomes" id="UP000224634"/>
    </source>
</evidence>
<reference evidence="4 5" key="1">
    <citation type="submission" date="2017-10" db="EMBL/GenBank/DDBJ databases">
        <title>Comparative genomics in systemic dimorphic fungi from Ajellomycetaceae.</title>
        <authorList>
            <person name="Munoz J.F."/>
            <person name="Mcewen J.G."/>
            <person name="Clay O.K."/>
            <person name="Cuomo C.A."/>
        </authorList>
    </citation>
    <scope>NUCLEOTIDE SEQUENCE [LARGE SCALE GENOMIC DNA]</scope>
    <source>
        <strain evidence="4 5">UAMH7299</strain>
    </source>
</reference>
<keyword evidence="5" id="KW-1185">Reference proteome</keyword>
<evidence type="ECO:0000256" key="1">
    <source>
        <dbReference type="ARBA" id="ARBA00022679"/>
    </source>
</evidence>
<organism evidence="4 5">
    <name type="scientific">Polytolypa hystricis (strain UAMH7299)</name>
    <dbReference type="NCBI Taxonomy" id="1447883"/>
    <lineage>
        <taxon>Eukaryota</taxon>
        <taxon>Fungi</taxon>
        <taxon>Dikarya</taxon>
        <taxon>Ascomycota</taxon>
        <taxon>Pezizomycotina</taxon>
        <taxon>Eurotiomycetes</taxon>
        <taxon>Eurotiomycetidae</taxon>
        <taxon>Onygenales</taxon>
        <taxon>Onygenales incertae sedis</taxon>
        <taxon>Polytolypa</taxon>
    </lineage>
</organism>
<keyword evidence="1" id="KW-0808">Transferase</keyword>
<evidence type="ECO:0000256" key="3">
    <source>
        <dbReference type="SAM" id="MobiDB-lite"/>
    </source>
</evidence>
<dbReference type="STRING" id="1447883.A0A2B7XP62"/>
<dbReference type="PANTHER" id="PTHR31896">
    <property type="entry name" value="FAMILY REGULATORY PROTEIN, PUTATIVE (AFU_ORTHOLOGUE AFUA_3G14730)-RELATED"/>
    <property type="match status" value="1"/>
</dbReference>
<dbReference type="GO" id="GO:0016746">
    <property type="term" value="F:acyltransferase activity"/>
    <property type="evidence" value="ECO:0007669"/>
    <property type="project" value="UniProtKB-KW"/>
</dbReference>
<gene>
    <name evidence="4" type="ORF">AJ80_07419</name>
</gene>
<dbReference type="OrthoDB" id="671439at2759"/>